<sequence length="292" mass="32569">MTKYIVFDCGGTKIKHGIINANGELLTKDAYKTVRDNLAVFLDNMLLTIRNYQQNHDIAGIAISMPGYVDIDTGYLERAGAITALDGQNMKQLLEAEFSLPVEIENDGNCVALAEKISGNAQECQNFVCMTIGTGIGGGLYLNGDIYRGYRYRAGEYGAMLTAFHSECMLDMHVTASFSKLLFTYKAYKKVQGHVEGAQIFAEAMTDTAVKELVDQWIQHISRGVYNLAVTLNPEKILIGGGVSAQTYLLEEINRQLEKYELWQAFKIPVEPCHYRNDAGLLGAFYHFQKMQ</sequence>
<dbReference type="Proteomes" id="UP001065593">
    <property type="component" value="Unassembled WGS sequence"/>
</dbReference>
<reference evidence="2" key="1">
    <citation type="submission" date="2022-08" db="EMBL/GenBank/DDBJ databases">
        <title>Draft genome sequence of Lysinibacillus sp. strain KH24.</title>
        <authorList>
            <person name="Kanbe H."/>
            <person name="Itoh H."/>
        </authorList>
    </citation>
    <scope>NUCLEOTIDE SEQUENCE</scope>
    <source>
        <strain evidence="2">KH24</strain>
    </source>
</reference>
<dbReference type="Pfam" id="PF00480">
    <property type="entry name" value="ROK"/>
    <property type="match status" value="1"/>
</dbReference>
<dbReference type="InterPro" id="IPR043129">
    <property type="entry name" value="ATPase_NBD"/>
</dbReference>
<dbReference type="PANTHER" id="PTHR18964:SF165">
    <property type="entry name" value="BETA-GLUCOSIDE KINASE"/>
    <property type="match status" value="1"/>
</dbReference>
<proteinExistence type="inferred from homology"/>
<organism evidence="2 3">
    <name type="scientific">Lysinibacillus piscis</name>
    <dbReference type="NCBI Taxonomy" id="2518931"/>
    <lineage>
        <taxon>Bacteria</taxon>
        <taxon>Bacillati</taxon>
        <taxon>Bacillota</taxon>
        <taxon>Bacilli</taxon>
        <taxon>Bacillales</taxon>
        <taxon>Bacillaceae</taxon>
        <taxon>Lysinibacillus</taxon>
    </lineage>
</organism>
<dbReference type="InterPro" id="IPR000600">
    <property type="entry name" value="ROK"/>
</dbReference>
<dbReference type="CDD" id="cd24152">
    <property type="entry name" value="ASKHA_NBD_ROK-like"/>
    <property type="match status" value="1"/>
</dbReference>
<accession>A0ABQ5NNI0</accession>
<comment type="similarity">
    <text evidence="1">Belongs to the ROK (NagC/XylR) family.</text>
</comment>
<dbReference type="RefSeq" id="WP_264989362.1">
    <property type="nucleotide sequence ID" value="NZ_BRZA01000003.1"/>
</dbReference>
<dbReference type="EMBL" id="BRZA01000003">
    <property type="protein sequence ID" value="GLC89554.1"/>
    <property type="molecule type" value="Genomic_DNA"/>
</dbReference>
<dbReference type="SUPFAM" id="SSF53067">
    <property type="entry name" value="Actin-like ATPase domain"/>
    <property type="match status" value="1"/>
</dbReference>
<comment type="caution">
    <text evidence="2">The sequence shown here is derived from an EMBL/GenBank/DDBJ whole genome shotgun (WGS) entry which is preliminary data.</text>
</comment>
<name>A0ABQ5NNI0_9BACI</name>
<protein>
    <submittedName>
        <fullName evidence="2">Transcriptional regulator</fullName>
    </submittedName>
</protein>
<dbReference type="Gene3D" id="3.30.420.40">
    <property type="match status" value="2"/>
</dbReference>
<evidence type="ECO:0000313" key="2">
    <source>
        <dbReference type="EMBL" id="GLC89554.1"/>
    </source>
</evidence>
<evidence type="ECO:0000313" key="3">
    <source>
        <dbReference type="Proteomes" id="UP001065593"/>
    </source>
</evidence>
<evidence type="ECO:0000256" key="1">
    <source>
        <dbReference type="ARBA" id="ARBA00006479"/>
    </source>
</evidence>
<keyword evidence="3" id="KW-1185">Reference proteome</keyword>
<gene>
    <name evidence="2" type="primary">xylR</name>
    <name evidence="2" type="ORF">LYSBPC_26810</name>
</gene>
<dbReference type="PANTHER" id="PTHR18964">
    <property type="entry name" value="ROK (REPRESSOR, ORF, KINASE) FAMILY"/>
    <property type="match status" value="1"/>
</dbReference>